<feature type="domain" description="HTH luxR-type" evidence="4">
    <location>
        <begin position="141"/>
        <end position="206"/>
    </location>
</feature>
<dbReference type="InterPro" id="IPR039420">
    <property type="entry name" value="WalR-like"/>
</dbReference>
<dbReference type="SMART" id="SM00448">
    <property type="entry name" value="REC"/>
    <property type="match status" value="1"/>
</dbReference>
<dbReference type="PRINTS" id="PR00038">
    <property type="entry name" value="HTHLUXR"/>
</dbReference>
<dbReference type="Gene3D" id="1.10.10.10">
    <property type="entry name" value="Winged helix-like DNA-binding domain superfamily/Winged helix DNA-binding domain"/>
    <property type="match status" value="1"/>
</dbReference>
<protein>
    <submittedName>
        <fullName evidence="6">Response regulator</fullName>
    </submittedName>
</protein>
<dbReference type="Pfam" id="PF00196">
    <property type="entry name" value="GerE"/>
    <property type="match status" value="1"/>
</dbReference>
<dbReference type="SUPFAM" id="SSF52172">
    <property type="entry name" value="CheY-like"/>
    <property type="match status" value="1"/>
</dbReference>
<dbReference type="EMBL" id="WTYM01000023">
    <property type="protein sequence ID" value="MXO58401.1"/>
    <property type="molecule type" value="Genomic_DNA"/>
</dbReference>
<comment type="caution">
    <text evidence="6">The sequence shown here is derived from an EMBL/GenBank/DDBJ whole genome shotgun (WGS) entry which is preliminary data.</text>
</comment>
<dbReference type="GO" id="GO:0000160">
    <property type="term" value="P:phosphorelay signal transduction system"/>
    <property type="evidence" value="ECO:0007669"/>
    <property type="project" value="InterPro"/>
</dbReference>
<sequence length="213" mass="23117">MIRVLLADDHTFMRAGVEAVLRGSRFEIIATATNGDDALTALTRHDPQVCIFDVRMPGRNGVEVLQHMRQRGDDRPVVLLTAGLEDHALLAAVKAGVNAIVQKDEAEDSLLDALEKVEAGQRCVPQRLLQRALDLSLAGGNVDPLAPLAPRERQIATQVGRGLRNKEIAEALTMSEGTVKVYLHAIYQKLGVKNRTELALMAHKTGEAGANFS</sequence>
<organism evidence="6 7">
    <name type="scientific">Croceibacterium salegens</name>
    <dbReference type="NCBI Taxonomy" id="1737568"/>
    <lineage>
        <taxon>Bacteria</taxon>
        <taxon>Pseudomonadati</taxon>
        <taxon>Pseudomonadota</taxon>
        <taxon>Alphaproteobacteria</taxon>
        <taxon>Sphingomonadales</taxon>
        <taxon>Erythrobacteraceae</taxon>
        <taxon>Croceibacterium</taxon>
    </lineage>
</organism>
<dbReference type="InterPro" id="IPR000792">
    <property type="entry name" value="Tscrpt_reg_LuxR_C"/>
</dbReference>
<dbReference type="CDD" id="cd17535">
    <property type="entry name" value="REC_NarL-like"/>
    <property type="match status" value="1"/>
</dbReference>
<dbReference type="InterPro" id="IPR016032">
    <property type="entry name" value="Sig_transdc_resp-reg_C-effctor"/>
</dbReference>
<dbReference type="PROSITE" id="PS50110">
    <property type="entry name" value="RESPONSE_REGULATORY"/>
    <property type="match status" value="1"/>
</dbReference>
<dbReference type="GO" id="GO:0003677">
    <property type="term" value="F:DNA binding"/>
    <property type="evidence" value="ECO:0007669"/>
    <property type="project" value="UniProtKB-KW"/>
</dbReference>
<keyword evidence="1 3" id="KW-0597">Phosphoprotein</keyword>
<evidence type="ECO:0000256" key="3">
    <source>
        <dbReference type="PROSITE-ProRule" id="PRU00169"/>
    </source>
</evidence>
<keyword evidence="2" id="KW-0238">DNA-binding</keyword>
<feature type="modified residue" description="4-aspartylphosphate" evidence="3">
    <location>
        <position position="53"/>
    </location>
</feature>
<evidence type="ECO:0000313" key="7">
    <source>
        <dbReference type="Proteomes" id="UP000433652"/>
    </source>
</evidence>
<proteinExistence type="predicted"/>
<evidence type="ECO:0000313" key="6">
    <source>
        <dbReference type="EMBL" id="MXO58401.1"/>
    </source>
</evidence>
<dbReference type="OrthoDB" id="9807052at2"/>
<dbReference type="Gene3D" id="3.40.50.2300">
    <property type="match status" value="1"/>
</dbReference>
<evidence type="ECO:0000256" key="1">
    <source>
        <dbReference type="ARBA" id="ARBA00022553"/>
    </source>
</evidence>
<evidence type="ECO:0000259" key="5">
    <source>
        <dbReference type="PROSITE" id="PS50110"/>
    </source>
</evidence>
<dbReference type="PROSITE" id="PS50043">
    <property type="entry name" value="HTH_LUXR_2"/>
    <property type="match status" value="1"/>
</dbReference>
<name>A0A6I4SR08_9SPHN</name>
<dbReference type="AlphaFoldDB" id="A0A6I4SR08"/>
<accession>A0A6I4SR08</accession>
<reference evidence="6 7" key="1">
    <citation type="submission" date="2019-12" db="EMBL/GenBank/DDBJ databases">
        <title>Genomic-based taxomic classification of the family Erythrobacteraceae.</title>
        <authorList>
            <person name="Xu L."/>
        </authorList>
    </citation>
    <scope>NUCLEOTIDE SEQUENCE [LARGE SCALE GENOMIC DNA]</scope>
    <source>
        <strain evidence="6 7">MCCC 1K01500</strain>
    </source>
</reference>
<dbReference type="GO" id="GO:0006355">
    <property type="term" value="P:regulation of DNA-templated transcription"/>
    <property type="evidence" value="ECO:0007669"/>
    <property type="project" value="InterPro"/>
</dbReference>
<dbReference type="SMART" id="SM00421">
    <property type="entry name" value="HTH_LUXR"/>
    <property type="match status" value="1"/>
</dbReference>
<dbReference type="PANTHER" id="PTHR43214">
    <property type="entry name" value="TWO-COMPONENT RESPONSE REGULATOR"/>
    <property type="match status" value="1"/>
</dbReference>
<dbReference type="PROSITE" id="PS00622">
    <property type="entry name" value="HTH_LUXR_1"/>
    <property type="match status" value="1"/>
</dbReference>
<dbReference type="InterPro" id="IPR001789">
    <property type="entry name" value="Sig_transdc_resp-reg_receiver"/>
</dbReference>
<dbReference type="Proteomes" id="UP000433652">
    <property type="component" value="Unassembled WGS sequence"/>
</dbReference>
<dbReference type="Pfam" id="PF00072">
    <property type="entry name" value="Response_reg"/>
    <property type="match status" value="1"/>
</dbReference>
<dbReference type="InterPro" id="IPR011006">
    <property type="entry name" value="CheY-like_superfamily"/>
</dbReference>
<dbReference type="SUPFAM" id="SSF46894">
    <property type="entry name" value="C-terminal effector domain of the bipartite response regulators"/>
    <property type="match status" value="1"/>
</dbReference>
<dbReference type="InterPro" id="IPR036388">
    <property type="entry name" value="WH-like_DNA-bd_sf"/>
</dbReference>
<evidence type="ECO:0000256" key="2">
    <source>
        <dbReference type="ARBA" id="ARBA00023125"/>
    </source>
</evidence>
<dbReference type="InterPro" id="IPR058245">
    <property type="entry name" value="NreC/VraR/RcsB-like_REC"/>
</dbReference>
<keyword evidence="7" id="KW-1185">Reference proteome</keyword>
<dbReference type="CDD" id="cd06170">
    <property type="entry name" value="LuxR_C_like"/>
    <property type="match status" value="1"/>
</dbReference>
<dbReference type="PANTHER" id="PTHR43214:SF42">
    <property type="entry name" value="TRANSCRIPTIONAL REGULATORY PROTEIN DESR"/>
    <property type="match status" value="1"/>
</dbReference>
<gene>
    <name evidence="6" type="ORF">GRI89_02420</name>
</gene>
<evidence type="ECO:0000259" key="4">
    <source>
        <dbReference type="PROSITE" id="PS50043"/>
    </source>
</evidence>
<feature type="domain" description="Response regulatory" evidence="5">
    <location>
        <begin position="3"/>
        <end position="118"/>
    </location>
</feature>